<dbReference type="EMBL" id="PQIB02000009">
    <property type="protein sequence ID" value="RLN00903.1"/>
    <property type="molecule type" value="Genomic_DNA"/>
</dbReference>
<sequence>MRGTLPFRGTPSVWRPHVVTTRVVIGCESSPRAPARCRRPVGRLDRLLYVTPQASVRWDGGGEPCHVILVGRTVVLVELQSGQFEWVPVPVRGGPAWAKLVAYPRFRSASSYSSRARSIGPGGSLPFIGEKP</sequence>
<protein>
    <submittedName>
        <fullName evidence="1">Uncharacterized protein</fullName>
    </submittedName>
</protein>
<accession>A0A3L6RE32</accession>
<gene>
    <name evidence="1" type="ORF">C2845_PM06G16930</name>
</gene>
<reference evidence="2" key="1">
    <citation type="journal article" date="2019" name="Nat. Commun.">
        <title>The genome of broomcorn millet.</title>
        <authorList>
            <person name="Zou C."/>
            <person name="Miki D."/>
            <person name="Li D."/>
            <person name="Tang Q."/>
            <person name="Xiao L."/>
            <person name="Rajput S."/>
            <person name="Deng P."/>
            <person name="Jia W."/>
            <person name="Huang R."/>
            <person name="Zhang M."/>
            <person name="Sun Y."/>
            <person name="Hu J."/>
            <person name="Fu X."/>
            <person name="Schnable P.S."/>
            <person name="Li F."/>
            <person name="Zhang H."/>
            <person name="Feng B."/>
            <person name="Zhu X."/>
            <person name="Liu R."/>
            <person name="Schnable J.C."/>
            <person name="Zhu J.-K."/>
            <person name="Zhang H."/>
        </authorList>
    </citation>
    <scope>NUCLEOTIDE SEQUENCE [LARGE SCALE GENOMIC DNA]</scope>
</reference>
<organism evidence="1 2">
    <name type="scientific">Panicum miliaceum</name>
    <name type="common">Proso millet</name>
    <name type="synonym">Broomcorn millet</name>
    <dbReference type="NCBI Taxonomy" id="4540"/>
    <lineage>
        <taxon>Eukaryota</taxon>
        <taxon>Viridiplantae</taxon>
        <taxon>Streptophyta</taxon>
        <taxon>Embryophyta</taxon>
        <taxon>Tracheophyta</taxon>
        <taxon>Spermatophyta</taxon>
        <taxon>Magnoliopsida</taxon>
        <taxon>Liliopsida</taxon>
        <taxon>Poales</taxon>
        <taxon>Poaceae</taxon>
        <taxon>PACMAD clade</taxon>
        <taxon>Panicoideae</taxon>
        <taxon>Panicodae</taxon>
        <taxon>Paniceae</taxon>
        <taxon>Panicinae</taxon>
        <taxon>Panicum</taxon>
        <taxon>Panicum sect. Panicum</taxon>
    </lineage>
</organism>
<keyword evidence="2" id="KW-1185">Reference proteome</keyword>
<proteinExistence type="predicted"/>
<comment type="caution">
    <text evidence="1">The sequence shown here is derived from an EMBL/GenBank/DDBJ whole genome shotgun (WGS) entry which is preliminary data.</text>
</comment>
<evidence type="ECO:0000313" key="1">
    <source>
        <dbReference type="EMBL" id="RLN00903.1"/>
    </source>
</evidence>
<dbReference type="Proteomes" id="UP000275267">
    <property type="component" value="Unassembled WGS sequence"/>
</dbReference>
<dbReference type="AlphaFoldDB" id="A0A3L6RE32"/>
<evidence type="ECO:0000313" key="2">
    <source>
        <dbReference type="Proteomes" id="UP000275267"/>
    </source>
</evidence>
<name>A0A3L6RE32_PANMI</name>